<evidence type="ECO:0000256" key="5">
    <source>
        <dbReference type="ARBA" id="ARBA00022679"/>
    </source>
</evidence>
<dbReference type="PROSITE" id="PS50011">
    <property type="entry name" value="PROTEIN_KINASE_DOM"/>
    <property type="match status" value="1"/>
</dbReference>
<evidence type="ECO:0000256" key="14">
    <source>
        <dbReference type="PROSITE-ProRule" id="PRU10141"/>
    </source>
</evidence>
<keyword evidence="6" id="KW-0479">Metal-binding</keyword>
<reference evidence="18" key="1">
    <citation type="submission" date="2011-05" db="EMBL/GenBank/DDBJ databases">
        <authorList>
            <person name="Richards S.R."/>
            <person name="Qu J."/>
            <person name="Jiang H."/>
            <person name="Jhangiani S.N."/>
            <person name="Agravi P."/>
            <person name="Goodspeed R."/>
            <person name="Gross S."/>
            <person name="Mandapat C."/>
            <person name="Jackson L."/>
            <person name="Mathew T."/>
            <person name="Pu L."/>
            <person name="Thornton R."/>
            <person name="Saada N."/>
            <person name="Wilczek-Boney K.B."/>
            <person name="Lee S."/>
            <person name="Kovar C."/>
            <person name="Wu Y."/>
            <person name="Scherer S.E."/>
            <person name="Worley K.C."/>
            <person name="Muzny D.M."/>
            <person name="Gibbs R."/>
        </authorList>
    </citation>
    <scope>NUCLEOTIDE SEQUENCE</scope>
    <source>
        <strain evidence="18">Brora</strain>
    </source>
</reference>
<dbReference type="PANTHER" id="PTHR24346:SF102">
    <property type="entry name" value="TESTIS-SPECIFIC SERINE_THREONINE-PROTEIN KINASE 1"/>
    <property type="match status" value="1"/>
</dbReference>
<evidence type="ECO:0000256" key="6">
    <source>
        <dbReference type="ARBA" id="ARBA00022723"/>
    </source>
</evidence>
<keyword evidence="18" id="KW-1185">Reference proteome</keyword>
<dbReference type="OMA" id="EDPWYSP"/>
<keyword evidence="4" id="KW-0597">Phosphoprotein</keyword>
<dbReference type="InterPro" id="IPR008271">
    <property type="entry name" value="Ser/Thr_kinase_AS"/>
</dbReference>
<proteinExistence type="inferred from homology"/>
<evidence type="ECO:0000256" key="4">
    <source>
        <dbReference type="ARBA" id="ARBA00022553"/>
    </source>
</evidence>
<dbReference type="InterPro" id="IPR017441">
    <property type="entry name" value="Protein_kinase_ATP_BS"/>
</dbReference>
<dbReference type="InterPro" id="IPR000719">
    <property type="entry name" value="Prot_kinase_dom"/>
</dbReference>
<keyword evidence="2" id="KW-0217">Developmental protein</keyword>
<dbReference type="PANTHER" id="PTHR24346">
    <property type="entry name" value="MAP/MICROTUBULE AFFINITY-REGULATING KINASE"/>
    <property type="match status" value="1"/>
</dbReference>
<dbReference type="GO" id="GO:0000287">
    <property type="term" value="F:magnesium ion binding"/>
    <property type="evidence" value="ECO:0007669"/>
    <property type="project" value="UniProtKB-ARBA"/>
</dbReference>
<evidence type="ECO:0000256" key="1">
    <source>
        <dbReference type="ARBA" id="ARBA00001946"/>
    </source>
</evidence>
<keyword evidence="10 14" id="KW-0067">ATP-binding</keyword>
<dbReference type="SMART" id="SM00220">
    <property type="entry name" value="S_TKc"/>
    <property type="match status" value="1"/>
</dbReference>
<evidence type="ECO:0000256" key="7">
    <source>
        <dbReference type="ARBA" id="ARBA00022741"/>
    </source>
</evidence>
<organism evidence="17 18">
    <name type="scientific">Strigamia maritima</name>
    <name type="common">European centipede</name>
    <name type="synonym">Geophilus maritimus</name>
    <dbReference type="NCBI Taxonomy" id="126957"/>
    <lineage>
        <taxon>Eukaryota</taxon>
        <taxon>Metazoa</taxon>
        <taxon>Ecdysozoa</taxon>
        <taxon>Arthropoda</taxon>
        <taxon>Myriapoda</taxon>
        <taxon>Chilopoda</taxon>
        <taxon>Pleurostigmophora</taxon>
        <taxon>Geophilomorpha</taxon>
        <taxon>Linotaeniidae</taxon>
        <taxon>Strigamia</taxon>
    </lineage>
</organism>
<keyword evidence="11" id="KW-0460">Magnesium</keyword>
<dbReference type="GO" id="GO:0005524">
    <property type="term" value="F:ATP binding"/>
    <property type="evidence" value="ECO:0007669"/>
    <property type="project" value="UniProtKB-UniRule"/>
</dbReference>
<sequence>LLQAHGYEITTTIGQGAYGIVKLAFSARHKHNVAIKVISKTKAPPDYLLKFLPREISVIKILKHPNLICFYQSIETTNRVHIVMEYAENGDLLELIRKEKYIGEALAGRWFHQLIDGVEYCHNKGIVHRDLKCENLLLDKRHNLKISDFGFARGFRRNNASDFLSDTYCGSYAYACPEILNGIPYNPQLADIWSCGVILYVMVFGRLPFDDSNLKHLLLQVQNLPPPIPVSPVVSRDCHYLMYKILTPAARRLRIPEIRVDSWFH</sequence>
<name>T1JN33_STRMM</name>
<evidence type="ECO:0000256" key="13">
    <source>
        <dbReference type="ARBA" id="ARBA00022871"/>
    </source>
</evidence>
<keyword evidence="3 15" id="KW-0723">Serine/threonine-protein kinase</keyword>
<keyword evidence="7 14" id="KW-0547">Nucleotide-binding</keyword>
<evidence type="ECO:0000256" key="15">
    <source>
        <dbReference type="RuleBase" id="RU000304"/>
    </source>
</evidence>
<comment type="cofactor">
    <cofactor evidence="1">
        <name>Mg(2+)</name>
        <dbReference type="ChEBI" id="CHEBI:18420"/>
    </cofactor>
</comment>
<dbReference type="GO" id="GO:0000226">
    <property type="term" value="P:microtubule cytoskeleton organization"/>
    <property type="evidence" value="ECO:0007669"/>
    <property type="project" value="TreeGrafter"/>
</dbReference>
<feature type="domain" description="Protein kinase" evidence="16">
    <location>
        <begin position="7"/>
        <end position="264"/>
    </location>
</feature>
<dbReference type="EMBL" id="AFFK01014481">
    <property type="status" value="NOT_ANNOTATED_CDS"/>
    <property type="molecule type" value="Genomic_DNA"/>
</dbReference>
<evidence type="ECO:0000313" key="18">
    <source>
        <dbReference type="Proteomes" id="UP000014500"/>
    </source>
</evidence>
<dbReference type="Proteomes" id="UP000014500">
    <property type="component" value="Unassembled WGS sequence"/>
</dbReference>
<dbReference type="SUPFAM" id="SSF56112">
    <property type="entry name" value="Protein kinase-like (PK-like)"/>
    <property type="match status" value="1"/>
</dbReference>
<dbReference type="PROSITE" id="PS00107">
    <property type="entry name" value="PROTEIN_KINASE_ATP"/>
    <property type="match status" value="1"/>
</dbReference>
<dbReference type="GO" id="GO:0035556">
    <property type="term" value="P:intracellular signal transduction"/>
    <property type="evidence" value="ECO:0007669"/>
    <property type="project" value="TreeGrafter"/>
</dbReference>
<dbReference type="GO" id="GO:0007283">
    <property type="term" value="P:spermatogenesis"/>
    <property type="evidence" value="ECO:0007669"/>
    <property type="project" value="UniProtKB-KW"/>
</dbReference>
<keyword evidence="5" id="KW-0808">Transferase</keyword>
<dbReference type="FunFam" id="1.10.510.10:FF:000658">
    <property type="entry name" value="Protein CBG12184"/>
    <property type="match status" value="1"/>
</dbReference>
<dbReference type="EnsemblMetazoa" id="SMAR015262-RA">
    <property type="protein sequence ID" value="SMAR015262-PA"/>
    <property type="gene ID" value="SMAR015262"/>
</dbReference>
<protein>
    <recommendedName>
        <fullName evidence="16">Protein kinase domain-containing protein</fullName>
    </recommendedName>
</protein>
<comment type="similarity">
    <text evidence="15">Belongs to the protein kinase superfamily.</text>
</comment>
<dbReference type="Gene3D" id="1.10.510.10">
    <property type="entry name" value="Transferase(Phosphotransferase) domain 1"/>
    <property type="match status" value="1"/>
</dbReference>
<keyword evidence="13" id="KW-0744">Spermatogenesis</keyword>
<dbReference type="STRING" id="126957.T1JN33"/>
<keyword evidence="8" id="KW-0418">Kinase</keyword>
<evidence type="ECO:0000256" key="11">
    <source>
        <dbReference type="ARBA" id="ARBA00022842"/>
    </source>
</evidence>
<keyword evidence="12" id="KW-0832">Ubl conjugation</keyword>
<dbReference type="GO" id="GO:0030154">
    <property type="term" value="P:cell differentiation"/>
    <property type="evidence" value="ECO:0007669"/>
    <property type="project" value="UniProtKB-KW"/>
</dbReference>
<dbReference type="PhylomeDB" id="T1JN33"/>
<dbReference type="AlphaFoldDB" id="T1JN33"/>
<evidence type="ECO:0000256" key="12">
    <source>
        <dbReference type="ARBA" id="ARBA00022843"/>
    </source>
</evidence>
<evidence type="ECO:0000256" key="8">
    <source>
        <dbReference type="ARBA" id="ARBA00022777"/>
    </source>
</evidence>
<dbReference type="eggNOG" id="KOG0583">
    <property type="taxonomic scope" value="Eukaryota"/>
</dbReference>
<dbReference type="InterPro" id="IPR011009">
    <property type="entry name" value="Kinase-like_dom_sf"/>
</dbReference>
<dbReference type="PROSITE" id="PS00108">
    <property type="entry name" value="PROTEIN_KINASE_ST"/>
    <property type="match status" value="1"/>
</dbReference>
<evidence type="ECO:0000313" key="17">
    <source>
        <dbReference type="EnsemblMetazoa" id="SMAR015262-PA"/>
    </source>
</evidence>
<accession>T1JN33</accession>
<feature type="binding site" evidence="14">
    <location>
        <position position="36"/>
    </location>
    <ligand>
        <name>ATP</name>
        <dbReference type="ChEBI" id="CHEBI:30616"/>
    </ligand>
</feature>
<evidence type="ECO:0000256" key="9">
    <source>
        <dbReference type="ARBA" id="ARBA00022782"/>
    </source>
</evidence>
<dbReference type="GO" id="GO:0005737">
    <property type="term" value="C:cytoplasm"/>
    <property type="evidence" value="ECO:0007669"/>
    <property type="project" value="TreeGrafter"/>
</dbReference>
<reference evidence="17" key="2">
    <citation type="submission" date="2015-02" db="UniProtKB">
        <authorList>
            <consortium name="EnsemblMetazoa"/>
        </authorList>
    </citation>
    <scope>IDENTIFICATION</scope>
</reference>
<evidence type="ECO:0000256" key="10">
    <source>
        <dbReference type="ARBA" id="ARBA00022840"/>
    </source>
</evidence>
<dbReference type="Pfam" id="PF00069">
    <property type="entry name" value="Pkinase"/>
    <property type="match status" value="1"/>
</dbReference>
<evidence type="ECO:0000256" key="2">
    <source>
        <dbReference type="ARBA" id="ARBA00022473"/>
    </source>
</evidence>
<evidence type="ECO:0000256" key="3">
    <source>
        <dbReference type="ARBA" id="ARBA00022527"/>
    </source>
</evidence>
<dbReference type="GO" id="GO:0050321">
    <property type="term" value="F:tau-protein kinase activity"/>
    <property type="evidence" value="ECO:0007669"/>
    <property type="project" value="TreeGrafter"/>
</dbReference>
<dbReference type="HOGENOM" id="CLU_000288_63_0_1"/>
<keyword evidence="9" id="KW-0221">Differentiation</keyword>
<dbReference type="FunFam" id="3.30.200.20:FF:000042">
    <property type="entry name" value="Aurora kinase A"/>
    <property type="match status" value="1"/>
</dbReference>
<evidence type="ECO:0000259" key="16">
    <source>
        <dbReference type="PROSITE" id="PS50011"/>
    </source>
</evidence>